<dbReference type="SUPFAM" id="SSF55021">
    <property type="entry name" value="ACT-like"/>
    <property type="match status" value="1"/>
</dbReference>
<gene>
    <name evidence="9" type="ORF">RGB73_12125</name>
</gene>
<evidence type="ECO:0000256" key="2">
    <source>
        <dbReference type="ARBA" id="ARBA00009298"/>
    </source>
</evidence>
<dbReference type="PANTHER" id="PTHR33778">
    <property type="entry name" value="PROTEIN MGTC"/>
    <property type="match status" value="1"/>
</dbReference>
<evidence type="ECO:0000256" key="4">
    <source>
        <dbReference type="ARBA" id="ARBA00022692"/>
    </source>
</evidence>
<dbReference type="PANTHER" id="PTHR33778:SF1">
    <property type="entry name" value="MAGNESIUM TRANSPORTER YHID-RELATED"/>
    <property type="match status" value="1"/>
</dbReference>
<accession>A0ABY9TA72</accession>
<evidence type="ECO:0000313" key="9">
    <source>
        <dbReference type="EMBL" id="WNC17018.1"/>
    </source>
</evidence>
<evidence type="ECO:0000256" key="5">
    <source>
        <dbReference type="ARBA" id="ARBA00022989"/>
    </source>
</evidence>
<keyword evidence="5 7" id="KW-1133">Transmembrane helix</keyword>
<name>A0ABY9TA72_BREBE</name>
<keyword evidence="6 7" id="KW-0472">Membrane</keyword>
<evidence type="ECO:0000256" key="1">
    <source>
        <dbReference type="ARBA" id="ARBA00004651"/>
    </source>
</evidence>
<dbReference type="Gene3D" id="3.30.70.260">
    <property type="match status" value="1"/>
</dbReference>
<dbReference type="InterPro" id="IPR045865">
    <property type="entry name" value="ACT-like_dom_sf"/>
</dbReference>
<feature type="transmembrane region" description="Helical" evidence="7">
    <location>
        <begin position="45"/>
        <end position="64"/>
    </location>
</feature>
<evidence type="ECO:0000256" key="6">
    <source>
        <dbReference type="ARBA" id="ARBA00023136"/>
    </source>
</evidence>
<evidence type="ECO:0000256" key="7">
    <source>
        <dbReference type="SAM" id="Phobius"/>
    </source>
</evidence>
<comment type="similarity">
    <text evidence="2">Belongs to the MgtC/SapB family.</text>
</comment>
<feature type="domain" description="ACT" evidence="8">
    <location>
        <begin position="159"/>
        <end position="242"/>
    </location>
</feature>
<evidence type="ECO:0000259" key="8">
    <source>
        <dbReference type="PROSITE" id="PS51671"/>
    </source>
</evidence>
<evidence type="ECO:0000256" key="3">
    <source>
        <dbReference type="ARBA" id="ARBA00022475"/>
    </source>
</evidence>
<feature type="transmembrane region" description="Helical" evidence="7">
    <location>
        <begin position="16"/>
        <end position="33"/>
    </location>
</feature>
<keyword evidence="4 7" id="KW-0812">Transmembrane</keyword>
<dbReference type="InterPro" id="IPR003416">
    <property type="entry name" value="MgtC/SapB/SrpB/YhiD_fam"/>
</dbReference>
<keyword evidence="3" id="KW-1003">Cell membrane</keyword>
<comment type="subcellular location">
    <subcellularLocation>
        <location evidence="1">Cell membrane</location>
        <topology evidence="1">Multi-pass membrane protein</topology>
    </subcellularLocation>
</comment>
<keyword evidence="10" id="KW-1185">Reference proteome</keyword>
<dbReference type="Proteomes" id="UP001256827">
    <property type="component" value="Chromosome"/>
</dbReference>
<feature type="transmembrane region" description="Helical" evidence="7">
    <location>
        <begin position="112"/>
        <end position="145"/>
    </location>
</feature>
<dbReference type="PRINTS" id="PR01837">
    <property type="entry name" value="MGTCSAPBPROT"/>
</dbReference>
<protein>
    <submittedName>
        <fullName evidence="9">MgtC/SapB family protein</fullName>
    </submittedName>
</protein>
<sequence>MAYVSASVWHITWSELALRMIVAAILGGLVGIEREWSNHAAGFRTHILVCLGSATIMLLSIYGFSEFVYETQVRVDPARLAAQVVSGIGFLGAGAIMRNGNVIKGLTTAASVWVVGAIGLCVGAGFLVGAFVCTFLVLISLYLLNKWEKHLLRHRRLHEVEMVILDEPGALGKIASLFGEQGIQIANLRMNHADGPADEGNGTMHLSFRLRIQKQEKLVCALERIAALDALISLESQDLVTWKYGNEKSNALTL</sequence>
<dbReference type="Pfam" id="PF02308">
    <property type="entry name" value="MgtC"/>
    <property type="match status" value="1"/>
</dbReference>
<dbReference type="PROSITE" id="PS51671">
    <property type="entry name" value="ACT"/>
    <property type="match status" value="1"/>
</dbReference>
<evidence type="ECO:0000313" key="10">
    <source>
        <dbReference type="Proteomes" id="UP001256827"/>
    </source>
</evidence>
<dbReference type="InterPro" id="IPR002912">
    <property type="entry name" value="ACT_dom"/>
</dbReference>
<reference evidence="9 10" key="1">
    <citation type="submission" date="2023-09" db="EMBL/GenBank/DDBJ databases">
        <title>Complete Genome and Methylome dissection of Bacillus brevis NEB573 original source of BbsI restriction endonuclease.</title>
        <authorList>
            <person name="Fomenkov A."/>
            <person name="Roberts R.D."/>
        </authorList>
    </citation>
    <scope>NUCLEOTIDE SEQUENCE [LARGE SCALE GENOMIC DNA]</scope>
    <source>
        <strain evidence="9 10">NEB573</strain>
    </source>
</reference>
<dbReference type="InterPro" id="IPR049177">
    <property type="entry name" value="MgtC_SapB_SrpB_YhiD_N"/>
</dbReference>
<proteinExistence type="inferred from homology"/>
<organism evidence="9 10">
    <name type="scientific">Brevibacillus brevis</name>
    <name type="common">Bacillus brevis</name>
    <dbReference type="NCBI Taxonomy" id="1393"/>
    <lineage>
        <taxon>Bacteria</taxon>
        <taxon>Bacillati</taxon>
        <taxon>Bacillota</taxon>
        <taxon>Bacilli</taxon>
        <taxon>Bacillales</taxon>
        <taxon>Paenibacillaceae</taxon>
        <taxon>Brevibacillus</taxon>
    </lineage>
</organism>
<dbReference type="EMBL" id="CP134050">
    <property type="protein sequence ID" value="WNC17018.1"/>
    <property type="molecule type" value="Genomic_DNA"/>
</dbReference>